<dbReference type="Proteomes" id="UP000295411">
    <property type="component" value="Unassembled WGS sequence"/>
</dbReference>
<proteinExistence type="predicted"/>
<dbReference type="AlphaFoldDB" id="A0A4R5TZH0"/>
<sequence length="74" mass="7879">MNEEDLRRIRIAAADKEAAAFELDHASLTLEEAVVEALRHGEHPALIAEAADLPEPEVVGLSGAPAGVKEIQPE</sequence>
<dbReference type="OrthoDB" id="4950363at2"/>
<dbReference type="RefSeq" id="WP_133403048.1">
    <property type="nucleotide sequence ID" value="NZ_SMTK01000002.1"/>
</dbReference>
<name>A0A4R5TZH0_9MICC</name>
<dbReference type="EMBL" id="SMTK01000002">
    <property type="protein sequence ID" value="TDK26689.1"/>
    <property type="molecule type" value="Genomic_DNA"/>
</dbReference>
<organism evidence="1 2">
    <name type="scientific">Arthrobacter crusticola</name>
    <dbReference type="NCBI Taxonomy" id="2547960"/>
    <lineage>
        <taxon>Bacteria</taxon>
        <taxon>Bacillati</taxon>
        <taxon>Actinomycetota</taxon>
        <taxon>Actinomycetes</taxon>
        <taxon>Micrococcales</taxon>
        <taxon>Micrococcaceae</taxon>
        <taxon>Arthrobacter</taxon>
    </lineage>
</organism>
<comment type="caution">
    <text evidence="1">The sequence shown here is derived from an EMBL/GenBank/DDBJ whole genome shotgun (WGS) entry which is preliminary data.</text>
</comment>
<evidence type="ECO:0000313" key="1">
    <source>
        <dbReference type="EMBL" id="TDK26689.1"/>
    </source>
</evidence>
<reference evidence="1 2" key="1">
    <citation type="submission" date="2019-03" db="EMBL/GenBank/DDBJ databases">
        <title>Arthrobacter sp. nov., an bacterium isolated from biocrust in Mu Us Desert.</title>
        <authorList>
            <person name="Lixiong L."/>
        </authorList>
    </citation>
    <scope>NUCLEOTIDE SEQUENCE [LARGE SCALE GENOMIC DNA]</scope>
    <source>
        <strain evidence="1 2">SLN-3</strain>
    </source>
</reference>
<evidence type="ECO:0000313" key="2">
    <source>
        <dbReference type="Proteomes" id="UP000295411"/>
    </source>
</evidence>
<protein>
    <submittedName>
        <fullName evidence="1">Uncharacterized protein</fullName>
    </submittedName>
</protein>
<gene>
    <name evidence="1" type="ORF">E2F48_05760</name>
</gene>
<accession>A0A4R5TZH0</accession>
<keyword evidence="2" id="KW-1185">Reference proteome</keyword>